<dbReference type="SUPFAM" id="SSF54001">
    <property type="entry name" value="Cysteine proteinases"/>
    <property type="match status" value="1"/>
</dbReference>
<name>X1T3H8_9ZZZZ</name>
<dbReference type="InterPro" id="IPR038765">
    <property type="entry name" value="Papain-like_cys_pep_sf"/>
</dbReference>
<protein>
    <recommendedName>
        <fullName evidence="1">Transglutaminase-like domain-containing protein</fullName>
    </recommendedName>
</protein>
<organism evidence="2">
    <name type="scientific">marine sediment metagenome</name>
    <dbReference type="NCBI Taxonomy" id="412755"/>
    <lineage>
        <taxon>unclassified sequences</taxon>
        <taxon>metagenomes</taxon>
        <taxon>ecological metagenomes</taxon>
    </lineage>
</organism>
<sequence>MKIYASGINHTSKKILATSITILLIVLTTSPIVNSENVSIPILSPTDLVGDEKELHLLRGEHYLFVNASEDVDEFHIRFSFPPDYSYQVPILLEIFNDTTEKLLHYEIEDDTSKPNKIINFTIDAMEKDEGILLHFTCWVLVKNHDFSDLPEKVKFPRRWQLPEETKTWLASTEVVQKHSLLIRHKAQQLRGIRSDVLEFANDVATYIKWHKFGLFLLQLNLGIFFSQDARTTLFINGENVGRSHLACAFFRSQNIPARVILAHNDQGFWTQMHYMVEYYVPDYGWVLLDSTKGKTPYETKRQIINRICFPEDEDDTKTDYIFPYMTGEERCCRFLS</sequence>
<proteinExistence type="predicted"/>
<comment type="caution">
    <text evidence="2">The sequence shown here is derived from an EMBL/GenBank/DDBJ whole genome shotgun (WGS) entry which is preliminary data.</text>
</comment>
<evidence type="ECO:0000313" key="2">
    <source>
        <dbReference type="EMBL" id="GAI82165.1"/>
    </source>
</evidence>
<accession>X1T3H8</accession>
<dbReference type="AlphaFoldDB" id="X1T3H8"/>
<gene>
    <name evidence="2" type="ORF">S12H4_16961</name>
</gene>
<reference evidence="2" key="1">
    <citation type="journal article" date="2014" name="Front. Microbiol.">
        <title>High frequency of phylogenetically diverse reductive dehalogenase-homologous genes in deep subseafloor sedimentary metagenomes.</title>
        <authorList>
            <person name="Kawai M."/>
            <person name="Futagami T."/>
            <person name="Toyoda A."/>
            <person name="Takaki Y."/>
            <person name="Nishi S."/>
            <person name="Hori S."/>
            <person name="Arai W."/>
            <person name="Tsubouchi T."/>
            <person name="Morono Y."/>
            <person name="Uchiyama I."/>
            <person name="Ito T."/>
            <person name="Fujiyama A."/>
            <person name="Inagaki F."/>
            <person name="Takami H."/>
        </authorList>
    </citation>
    <scope>NUCLEOTIDE SEQUENCE</scope>
    <source>
        <strain evidence="2">Expedition CK06-06</strain>
    </source>
</reference>
<dbReference type="EMBL" id="BARW01008240">
    <property type="protein sequence ID" value="GAI82165.1"/>
    <property type="molecule type" value="Genomic_DNA"/>
</dbReference>
<dbReference type="InterPro" id="IPR002931">
    <property type="entry name" value="Transglutaminase-like"/>
</dbReference>
<feature type="domain" description="Transglutaminase-like" evidence="1">
    <location>
        <begin position="224"/>
        <end position="290"/>
    </location>
</feature>
<dbReference type="Gene3D" id="3.10.620.30">
    <property type="match status" value="1"/>
</dbReference>
<dbReference type="Pfam" id="PF01841">
    <property type="entry name" value="Transglut_core"/>
    <property type="match status" value="1"/>
</dbReference>
<evidence type="ECO:0000259" key="1">
    <source>
        <dbReference type="Pfam" id="PF01841"/>
    </source>
</evidence>